<evidence type="ECO:0000256" key="1">
    <source>
        <dbReference type="SAM" id="SignalP"/>
    </source>
</evidence>
<dbReference type="OrthoDB" id="9801375at2"/>
<dbReference type="RefSeq" id="WP_131840022.1">
    <property type="nucleotide sequence ID" value="NZ_SLWB01000014.1"/>
</dbReference>
<reference evidence="4 5" key="1">
    <citation type="submission" date="2019-03" db="EMBL/GenBank/DDBJ databases">
        <title>Genomic Encyclopedia of Archaeal and Bacterial Type Strains, Phase II (KMG-II): from individual species to whole genera.</title>
        <authorList>
            <person name="Goeker M."/>
        </authorList>
    </citation>
    <scope>NUCLEOTIDE SEQUENCE [LARGE SCALE GENOMIC DNA]</scope>
    <source>
        <strain evidence="4 5">RL-C</strain>
    </source>
</reference>
<dbReference type="InterPro" id="IPR037461">
    <property type="entry name" value="CtCE2-like_dom"/>
</dbReference>
<feature type="domain" description="Carbohydrate esterase 2 N-terminal" evidence="3">
    <location>
        <begin position="35"/>
        <end position="145"/>
    </location>
</feature>
<dbReference type="InterPro" id="IPR040794">
    <property type="entry name" value="CE2_N"/>
</dbReference>
<dbReference type="EMBL" id="SLWB01000014">
    <property type="protein sequence ID" value="TCN63868.1"/>
    <property type="molecule type" value="Genomic_DNA"/>
</dbReference>
<accession>A0A4R2E606</accession>
<evidence type="ECO:0000313" key="5">
    <source>
        <dbReference type="Proteomes" id="UP000294830"/>
    </source>
</evidence>
<feature type="signal peptide" evidence="1">
    <location>
        <begin position="1"/>
        <end position="19"/>
    </location>
</feature>
<dbReference type="Gene3D" id="3.40.50.1110">
    <property type="entry name" value="SGNH hydrolase"/>
    <property type="match status" value="1"/>
</dbReference>
<keyword evidence="1" id="KW-0732">Signal</keyword>
<feature type="domain" description="SGNH hydrolase-type esterase" evidence="2">
    <location>
        <begin position="159"/>
        <end position="356"/>
    </location>
</feature>
<dbReference type="Pfam" id="PF17996">
    <property type="entry name" value="CE2_N"/>
    <property type="match status" value="1"/>
</dbReference>
<protein>
    <submittedName>
        <fullName evidence="4">Lysophospholipase L1-like esterase</fullName>
    </submittedName>
</protein>
<dbReference type="InterPro" id="IPR013830">
    <property type="entry name" value="SGNH_hydro"/>
</dbReference>
<dbReference type="GO" id="GO:0052689">
    <property type="term" value="F:carboxylic ester hydrolase activity"/>
    <property type="evidence" value="ECO:0007669"/>
    <property type="project" value="InterPro"/>
</dbReference>
<evidence type="ECO:0000259" key="3">
    <source>
        <dbReference type="Pfam" id="PF17996"/>
    </source>
</evidence>
<feature type="chain" id="PRO_5020519171" evidence="1">
    <location>
        <begin position="20"/>
        <end position="393"/>
    </location>
</feature>
<organism evidence="4 5">
    <name type="scientific">Acetobacteroides hydrogenigenes</name>
    <dbReference type="NCBI Taxonomy" id="979970"/>
    <lineage>
        <taxon>Bacteria</taxon>
        <taxon>Pseudomonadati</taxon>
        <taxon>Bacteroidota</taxon>
        <taxon>Bacteroidia</taxon>
        <taxon>Bacteroidales</taxon>
        <taxon>Rikenellaceae</taxon>
        <taxon>Acetobacteroides</taxon>
    </lineage>
</organism>
<proteinExistence type="predicted"/>
<dbReference type="CDD" id="cd01831">
    <property type="entry name" value="Endoglucanase_E_like"/>
    <property type="match status" value="1"/>
</dbReference>
<sequence>MLKKTILALCILSSPVLSARAQQVVLPSSSFVKVQGRVDSSNPERYRFDYPGVNFSMKFSGSSTVAARVKGSGSTFFQAFINGKPALALSGKQAIYKSTGDTTIVLATNLSKKAAHEVVLFKRTENLDNVPAEFMGFVVDNNATCTSASELYRPRKMEFLGNSITCAFGTESKNRNSKFTAETENSYLSYANILARAFDADVNIVAHSGRGVVRNYNDKNMVSTSDATVPKLFKRTIDADSTSEWDFKRYTPDAVVVNLGTNDYSTHPHPFKAIFVDGYLKLIAQIREAYGSQTQIFCIVGPMIDEPCYSYVKEIVEAQKVLNKDGRIHFIGIPRSALSSEKDYGAAWHPGGDGQKKIAQIVAPTVSTVMDWSYNRSEMDDIKGGQDFYSRER</sequence>
<dbReference type="PANTHER" id="PTHR37834">
    <property type="entry name" value="GDSL-LIKE LIPASE/ACYLHYDROLASE DOMAIN PROTEIN (AFU_ORTHOLOGUE AFUA_2G00620)"/>
    <property type="match status" value="1"/>
</dbReference>
<comment type="caution">
    <text evidence="4">The sequence shown here is derived from an EMBL/GenBank/DDBJ whole genome shotgun (WGS) entry which is preliminary data.</text>
</comment>
<keyword evidence="5" id="KW-1185">Reference proteome</keyword>
<dbReference type="AlphaFoldDB" id="A0A4R2E606"/>
<evidence type="ECO:0000313" key="4">
    <source>
        <dbReference type="EMBL" id="TCN63868.1"/>
    </source>
</evidence>
<evidence type="ECO:0000259" key="2">
    <source>
        <dbReference type="Pfam" id="PF13472"/>
    </source>
</evidence>
<name>A0A4R2E606_9BACT</name>
<dbReference type="PANTHER" id="PTHR37834:SF2">
    <property type="entry name" value="ESTERASE, SGNH HYDROLASE-TYPE"/>
    <property type="match status" value="1"/>
</dbReference>
<dbReference type="Gene3D" id="2.60.120.260">
    <property type="entry name" value="Galactose-binding domain-like"/>
    <property type="match status" value="1"/>
</dbReference>
<dbReference type="SUPFAM" id="SSF52266">
    <property type="entry name" value="SGNH hydrolase"/>
    <property type="match status" value="1"/>
</dbReference>
<dbReference type="InterPro" id="IPR036514">
    <property type="entry name" value="SGNH_hydro_sf"/>
</dbReference>
<dbReference type="Pfam" id="PF13472">
    <property type="entry name" value="Lipase_GDSL_2"/>
    <property type="match status" value="1"/>
</dbReference>
<dbReference type="Proteomes" id="UP000294830">
    <property type="component" value="Unassembled WGS sequence"/>
</dbReference>
<gene>
    <name evidence="4" type="ORF">CLV25_11423</name>
</gene>
<dbReference type="InterPro" id="IPR052762">
    <property type="entry name" value="PCW_deacetylase/CE"/>
</dbReference>